<dbReference type="PANTHER" id="PTHR10151">
    <property type="entry name" value="ECTONUCLEOTIDE PYROPHOSPHATASE/PHOSPHODIESTERASE"/>
    <property type="match status" value="1"/>
</dbReference>
<dbReference type="Gene3D" id="3.30.1360.180">
    <property type="match status" value="1"/>
</dbReference>
<dbReference type="Gene3D" id="3.40.720.10">
    <property type="entry name" value="Alkaline Phosphatase, subunit A"/>
    <property type="match status" value="1"/>
</dbReference>
<keyword evidence="2" id="KW-0732">Signal</keyword>
<protein>
    <submittedName>
        <fullName evidence="3">CSON002689 protein</fullName>
    </submittedName>
</protein>
<gene>
    <name evidence="3" type="primary">CSON002689</name>
</gene>
<dbReference type="EMBL" id="UFQT01000144">
    <property type="protein sequence ID" value="SSX20820.1"/>
    <property type="molecule type" value="Genomic_DNA"/>
</dbReference>
<feature type="transmembrane region" description="Helical" evidence="1">
    <location>
        <begin position="425"/>
        <end position="449"/>
    </location>
</feature>
<dbReference type="InterPro" id="IPR002591">
    <property type="entry name" value="Phosphodiest/P_Trfase"/>
</dbReference>
<evidence type="ECO:0000313" key="3">
    <source>
        <dbReference type="EMBL" id="SSX20820.1"/>
    </source>
</evidence>
<name>A0A336LSC3_CULSO</name>
<feature type="chain" id="PRO_5016417178" evidence="2">
    <location>
        <begin position="19"/>
        <end position="489"/>
    </location>
</feature>
<evidence type="ECO:0000256" key="1">
    <source>
        <dbReference type="SAM" id="Phobius"/>
    </source>
</evidence>
<dbReference type="OMA" id="HTTIITG"/>
<dbReference type="Pfam" id="PF01663">
    <property type="entry name" value="Phosphodiest"/>
    <property type="match status" value="1"/>
</dbReference>
<keyword evidence="1" id="KW-0812">Transmembrane</keyword>
<dbReference type="VEuPathDB" id="VectorBase:CSON002689"/>
<keyword evidence="1" id="KW-1133">Transmembrane helix</keyword>
<accession>A0A336LSC3</accession>
<sequence>MHKITIFYLLSSLIFALSEDLPLLLVISFDGFGPNYLDRGITPNLKKLYSAGTHAPYLRNVFPTKTFPNHHSIATGLYPAEHGVLGAEIYDLDLGKLKYGPELFEFNKEIAPIWTWNEMSNGKSGCMMWPGTDFSYGENQVNCSFVEKFNVSHPGPWDERVEKAVEWFSAGANLVMLYIEEPDHHGHIYGVDDAQNDILRHLDNFTMFLETKLKKAELWDKMNVILLSDHGMIDTTPSKFINISQFLPAHKEKIYGNSPVLQISPTTAEVDDIYKRLLNASEIEGNSFKVYRNRELPERWHYRNERRTGPITIVAEPGYAFADDMKSAIDWYKKEYNITVNNSTTFGIHGYDNALREMNSLFMAWGPAIKKSYKVPPFDTVDLFHLFCEILKIKPPKNPEISGNRDNILDILIENSNQYGQISGFIIALASLSLAFCFVAAIFYVLVVVRRRREAQTVPDFIYDEPEHTEEQKLLEIGFGSNEKMNVEG</sequence>
<dbReference type="InterPro" id="IPR017850">
    <property type="entry name" value="Alkaline_phosphatase_core_sf"/>
</dbReference>
<dbReference type="AlphaFoldDB" id="A0A336LSC3"/>
<evidence type="ECO:0000256" key="2">
    <source>
        <dbReference type="SAM" id="SignalP"/>
    </source>
</evidence>
<dbReference type="PANTHER" id="PTHR10151:SF120">
    <property type="entry name" value="BIS(5'-ADENOSYL)-TRIPHOSPHATASE"/>
    <property type="match status" value="1"/>
</dbReference>
<dbReference type="CDD" id="cd16018">
    <property type="entry name" value="Enpp"/>
    <property type="match status" value="1"/>
</dbReference>
<reference evidence="3" key="1">
    <citation type="submission" date="2018-07" db="EMBL/GenBank/DDBJ databases">
        <authorList>
            <person name="Quirk P.G."/>
            <person name="Krulwich T.A."/>
        </authorList>
    </citation>
    <scope>NUCLEOTIDE SEQUENCE</scope>
</reference>
<dbReference type="SUPFAM" id="SSF53649">
    <property type="entry name" value="Alkaline phosphatase-like"/>
    <property type="match status" value="1"/>
</dbReference>
<proteinExistence type="predicted"/>
<dbReference type="GO" id="GO:0016787">
    <property type="term" value="F:hydrolase activity"/>
    <property type="evidence" value="ECO:0007669"/>
    <property type="project" value="UniProtKB-ARBA"/>
</dbReference>
<organism evidence="3">
    <name type="scientific">Culicoides sonorensis</name>
    <name type="common">Biting midge</name>
    <dbReference type="NCBI Taxonomy" id="179676"/>
    <lineage>
        <taxon>Eukaryota</taxon>
        <taxon>Metazoa</taxon>
        <taxon>Ecdysozoa</taxon>
        <taxon>Arthropoda</taxon>
        <taxon>Hexapoda</taxon>
        <taxon>Insecta</taxon>
        <taxon>Pterygota</taxon>
        <taxon>Neoptera</taxon>
        <taxon>Endopterygota</taxon>
        <taxon>Diptera</taxon>
        <taxon>Nematocera</taxon>
        <taxon>Chironomoidea</taxon>
        <taxon>Ceratopogonidae</taxon>
        <taxon>Ceratopogoninae</taxon>
        <taxon>Culicoides</taxon>
        <taxon>Monoculicoides</taxon>
    </lineage>
</organism>
<feature type="signal peptide" evidence="2">
    <location>
        <begin position="1"/>
        <end position="18"/>
    </location>
</feature>
<keyword evidence="1" id="KW-0472">Membrane</keyword>